<reference evidence="2 3" key="1">
    <citation type="submission" date="2023-02" db="EMBL/GenBank/DDBJ databases">
        <title>LHISI_Scaffold_Assembly.</title>
        <authorList>
            <person name="Stuart O.P."/>
            <person name="Cleave R."/>
            <person name="Magrath M.J.L."/>
            <person name="Mikheyev A.S."/>
        </authorList>
    </citation>
    <scope>NUCLEOTIDE SEQUENCE [LARGE SCALE GENOMIC DNA]</scope>
    <source>
        <strain evidence="2">Daus_M_001</strain>
        <tissue evidence="2">Leg muscle</tissue>
    </source>
</reference>
<gene>
    <name evidence="2" type="ORF">PR048_027056</name>
</gene>
<dbReference type="PANTHER" id="PTHR10773">
    <property type="entry name" value="DNA-DIRECTED RNA POLYMERASES I, II, AND III SUBUNIT RPABC2"/>
    <property type="match status" value="1"/>
</dbReference>
<feature type="region of interest" description="Disordered" evidence="1">
    <location>
        <begin position="1"/>
        <end position="34"/>
    </location>
</feature>
<keyword evidence="3" id="KW-1185">Reference proteome</keyword>
<dbReference type="PANTHER" id="PTHR10773:SF19">
    <property type="match status" value="1"/>
</dbReference>
<sequence length="480" mass="56179">MDGEEYHANDSPANTVAETPVQKSRKRKRRPETWKRNVAKQARYRSKGFPVMPSCGHETKASFQCHQLLMQDVRKIHQKYYANADLESKENYILQHVAVSSVKISHLPEGQSRRQLPRQRQGITGHVKVCRKAFLAGINQSRDRVQRLCQLGITPPETRGGVHLVEKYKLKRTAVKEFREKPMRQYLSSQLNVKKMWGMYLEKHMVENLRVEYEFFRTIFNENSNISFNAPYTDKCSTCMSLENKINDERDMTVKHNLQIELLAHKKGADTFCQKFREKCDKVFRPPLKTKATHFYLWTEDAYAKGSNQIASSLHHNLNKLNLDEVTTIRLFSDGCGGQNKYQTIIGMLSRWVLLEAPTFENIVLLPPDRVFENLERHFRHESIIENPEMYIRVFNKFGTVINFGKDCAVSDWKLYSKEILKPCGKWHFHPFITLKTISKKDKTFRDFQIPDVVKAVRMKDAKINYVSTLLTIHFGEKWE</sequence>
<proteinExistence type="predicted"/>
<organism evidence="2 3">
    <name type="scientific">Dryococelus australis</name>
    <dbReference type="NCBI Taxonomy" id="614101"/>
    <lineage>
        <taxon>Eukaryota</taxon>
        <taxon>Metazoa</taxon>
        <taxon>Ecdysozoa</taxon>
        <taxon>Arthropoda</taxon>
        <taxon>Hexapoda</taxon>
        <taxon>Insecta</taxon>
        <taxon>Pterygota</taxon>
        <taxon>Neoptera</taxon>
        <taxon>Polyneoptera</taxon>
        <taxon>Phasmatodea</taxon>
        <taxon>Verophasmatodea</taxon>
        <taxon>Anareolatae</taxon>
        <taxon>Phasmatidae</taxon>
        <taxon>Eurycanthinae</taxon>
        <taxon>Dryococelus</taxon>
    </lineage>
</organism>
<dbReference type="Proteomes" id="UP001159363">
    <property type="component" value="Chromosome 11"/>
</dbReference>
<evidence type="ECO:0000313" key="3">
    <source>
        <dbReference type="Proteomes" id="UP001159363"/>
    </source>
</evidence>
<protein>
    <submittedName>
        <fullName evidence="2">Uncharacterized protein</fullName>
    </submittedName>
</protein>
<name>A0ABQ9GED2_9NEOP</name>
<comment type="caution">
    <text evidence="2">The sequence shown here is derived from an EMBL/GenBank/DDBJ whole genome shotgun (WGS) entry which is preliminary data.</text>
</comment>
<accession>A0ABQ9GED2</accession>
<dbReference type="EMBL" id="JARBHB010000012">
    <property type="protein sequence ID" value="KAJ8870757.1"/>
    <property type="molecule type" value="Genomic_DNA"/>
</dbReference>
<evidence type="ECO:0000313" key="2">
    <source>
        <dbReference type="EMBL" id="KAJ8870757.1"/>
    </source>
</evidence>
<evidence type="ECO:0000256" key="1">
    <source>
        <dbReference type="SAM" id="MobiDB-lite"/>
    </source>
</evidence>